<dbReference type="PANTHER" id="PTHR41244">
    <property type="entry name" value="RHAMNAN SYNTHESIS F"/>
    <property type="match status" value="1"/>
</dbReference>
<accession>A0ABT2R7U5</accession>
<dbReference type="CDD" id="cd11579">
    <property type="entry name" value="Glyco_tran_WbsX"/>
    <property type="match status" value="1"/>
</dbReference>
<evidence type="ECO:0000313" key="1">
    <source>
        <dbReference type="EMBL" id="MCU6676893.1"/>
    </source>
</evidence>
<dbReference type="Proteomes" id="UP001062027">
    <property type="component" value="Unassembled WGS sequence"/>
</dbReference>
<sequence>MLNKFYKKIIARKKVTELQKSFHKFNDDELIKLYFSESFYLETYKDIAEAGIDAFEHYMNYGWKEMRDPSPVFNTSFYLLEHEDVSKSNINPLKHYALWGRNENRKIKYSNSVNRPLETPSGLYEDSYFEQFSTASGGRSPLYAPLMQRDVKVAECDTRFIAFYLPQFHPFEENNNWWGKGFTEWTNVSKATPQFSGHYQPRLPGELGFYDLRLTENMHRQVELAKKYGVSAFCFHYYWFDGKKLMDEPIDNFLNDSSIDFPFCLCWANENWTRRWDGAEHDVLIGQNHSDEDNIAVFYDLLRYFKDSRYVSVNGKPLIVLYRPAIIPNVEKLVATWRRLAIENGLSGLHIVATNAFGFDDFRSINFDAIVEFPPHGVVVNNIKDTLKLLNNNYKGNVYDYSETVDFCLERLNKSVSKNISKNYYPCVMTGWDNEARKPGNGNVFFNATPLEFNRWLKGVDEWSKKNHASEENFVFINAWNEWAEGTYLEPDRKFGYAYLNAISNVRESNIDIREIKRITDKHNSLMKKNGINALYIHIFYEDMLDEINLAINDIRKKHNLDVIISVPHIWSVESVKKAIKVIKPNLIYAFDNKGRDVLPFIKTVKEINNLNYKWICKLHSKKSPHMNNGSLWREQLFQSLLSENIVSQILSLSPSSKFGIIAPIHSVHYTNEFNTMLHSLEACKKMICDNEINEEHFTDFIGGTMFWFHFPTMKNIIADNFIPEDLFEEDLGAIDGTFAHTMERLFSTLFKQKGMLPFYFECDNDYNPYK</sequence>
<evidence type="ECO:0000313" key="2">
    <source>
        <dbReference type="Proteomes" id="UP001062027"/>
    </source>
</evidence>
<keyword evidence="2" id="KW-1185">Reference proteome</keyword>
<dbReference type="Gene3D" id="3.20.20.80">
    <property type="entry name" value="Glycosidases"/>
    <property type="match status" value="1"/>
</dbReference>
<dbReference type="Pfam" id="PF14307">
    <property type="entry name" value="Glyco_tran_WbsX"/>
    <property type="match status" value="1"/>
</dbReference>
<dbReference type="EMBL" id="JAMHKS010000065">
    <property type="protein sequence ID" value="MCU6676893.1"/>
    <property type="molecule type" value="Genomic_DNA"/>
</dbReference>
<comment type="caution">
    <text evidence="1">The sequence shown here is derived from an EMBL/GenBank/DDBJ whole genome shotgun (WGS) entry which is preliminary data.</text>
</comment>
<dbReference type="InterPro" id="IPR007739">
    <property type="entry name" value="RgpF"/>
</dbReference>
<dbReference type="Pfam" id="PF05045">
    <property type="entry name" value="RgpF"/>
    <property type="match status" value="1"/>
</dbReference>
<protein>
    <submittedName>
        <fullName evidence="1">Glycoside hydrolase family 99-like domain-containing protein</fullName>
    </submittedName>
</protein>
<proteinExistence type="predicted"/>
<dbReference type="InterPro" id="IPR032719">
    <property type="entry name" value="WbsX"/>
</dbReference>
<reference evidence="1" key="1">
    <citation type="submission" date="2022-05" db="EMBL/GenBank/DDBJ databases">
        <title>Description of a novel species of Leclercia; Leclercia tamurae and the Proposal for a Novel Genus Silvania gen. nov. Containing Two Novel Species Silvania hatchlandensis sp. nov. and Silvania confinis sp. nov. Isolated from the Rhizosphere of Oak.</title>
        <authorList>
            <person name="Maddock D.W."/>
            <person name="Brady C.L."/>
            <person name="Denman S."/>
            <person name="Arnold D."/>
        </authorList>
    </citation>
    <scope>NUCLEOTIDE SEQUENCE</scope>
    <source>
        <strain evidence="1">H6S3</strain>
    </source>
</reference>
<dbReference type="RefSeq" id="WP_262661092.1">
    <property type="nucleotide sequence ID" value="NZ_JAMHKS010000065.1"/>
</dbReference>
<name>A0ABT2R7U5_9ENTR</name>
<organism evidence="1 2">
    <name type="scientific">Leclercia tamurae</name>
    <dbReference type="NCBI Taxonomy" id="2926467"/>
    <lineage>
        <taxon>Bacteria</taxon>
        <taxon>Pseudomonadati</taxon>
        <taxon>Pseudomonadota</taxon>
        <taxon>Gammaproteobacteria</taxon>
        <taxon>Enterobacterales</taxon>
        <taxon>Enterobacteriaceae</taxon>
        <taxon>Leclercia</taxon>
    </lineage>
</organism>
<gene>
    <name evidence="1" type="ORF">M8318_04330</name>
</gene>
<dbReference type="PANTHER" id="PTHR41244:SF1">
    <property type="entry name" value="GLYCOSYLTRANSFERASE"/>
    <property type="match status" value="1"/>
</dbReference>